<name>A0A9D3NQ96_9TELE</name>
<dbReference type="EMBL" id="JAHKSW010000011">
    <property type="protein sequence ID" value="KAG7327083.1"/>
    <property type="molecule type" value="Genomic_DNA"/>
</dbReference>
<protein>
    <submittedName>
        <fullName evidence="1">Uncharacterized protein</fullName>
    </submittedName>
</protein>
<comment type="caution">
    <text evidence="1">The sequence shown here is derived from an EMBL/GenBank/DDBJ whole genome shotgun (WGS) entry which is preliminary data.</text>
</comment>
<gene>
    <name evidence="1" type="ORF">KOW79_010484</name>
</gene>
<keyword evidence="2" id="KW-1185">Reference proteome</keyword>
<sequence>MRLAHSGKLLLPFSSGSVVGHGPLSSSRVVPPSSGAEPGVSVRIFSQNLQSEPEPPARPCVRLSAARARRIVFEGSEIVIEGRTVKRVQIYTELFGLLRLRLLHFLSRQNERK</sequence>
<reference evidence="1 2" key="1">
    <citation type="submission" date="2021-06" db="EMBL/GenBank/DDBJ databases">
        <title>Chromosome-level genome assembly of the red-tail catfish (Hemibagrus wyckioides).</title>
        <authorList>
            <person name="Shao F."/>
        </authorList>
    </citation>
    <scope>NUCLEOTIDE SEQUENCE [LARGE SCALE GENOMIC DNA]</scope>
    <source>
        <strain evidence="1">EC202008001</strain>
        <tissue evidence="1">Blood</tissue>
    </source>
</reference>
<dbReference type="Proteomes" id="UP000824219">
    <property type="component" value="Linkage Group LG11"/>
</dbReference>
<evidence type="ECO:0000313" key="1">
    <source>
        <dbReference type="EMBL" id="KAG7327083.1"/>
    </source>
</evidence>
<evidence type="ECO:0000313" key="2">
    <source>
        <dbReference type="Proteomes" id="UP000824219"/>
    </source>
</evidence>
<dbReference type="AlphaFoldDB" id="A0A9D3NQ96"/>
<proteinExistence type="predicted"/>
<organism evidence="1 2">
    <name type="scientific">Hemibagrus wyckioides</name>
    <dbReference type="NCBI Taxonomy" id="337641"/>
    <lineage>
        <taxon>Eukaryota</taxon>
        <taxon>Metazoa</taxon>
        <taxon>Chordata</taxon>
        <taxon>Craniata</taxon>
        <taxon>Vertebrata</taxon>
        <taxon>Euteleostomi</taxon>
        <taxon>Actinopterygii</taxon>
        <taxon>Neopterygii</taxon>
        <taxon>Teleostei</taxon>
        <taxon>Ostariophysi</taxon>
        <taxon>Siluriformes</taxon>
        <taxon>Bagridae</taxon>
        <taxon>Hemibagrus</taxon>
    </lineage>
</organism>
<accession>A0A9D3NQ96</accession>